<dbReference type="Gene3D" id="3.40.50.1360">
    <property type="match status" value="1"/>
</dbReference>
<dbReference type="Proteomes" id="UP000218899">
    <property type="component" value="Chromosome"/>
</dbReference>
<comment type="catalytic activity">
    <reaction evidence="1 7">
        <text>6-phospho-D-glucono-1,5-lactone + H2O = 6-phospho-D-gluconate + H(+)</text>
        <dbReference type="Rhea" id="RHEA:12556"/>
        <dbReference type="ChEBI" id="CHEBI:15377"/>
        <dbReference type="ChEBI" id="CHEBI:15378"/>
        <dbReference type="ChEBI" id="CHEBI:57955"/>
        <dbReference type="ChEBI" id="CHEBI:58759"/>
        <dbReference type="EC" id="3.1.1.31"/>
    </reaction>
</comment>
<dbReference type="InterPro" id="IPR006148">
    <property type="entry name" value="Glc/Gal-6P_isomerase"/>
</dbReference>
<dbReference type="UniPathway" id="UPA00115">
    <property type="reaction ID" value="UER00409"/>
</dbReference>
<evidence type="ECO:0000256" key="6">
    <source>
        <dbReference type="ARBA" id="ARBA00020337"/>
    </source>
</evidence>
<keyword evidence="7" id="KW-0378">Hydrolase</keyword>
<feature type="domain" description="Glucosamine/galactosamine-6-phosphate isomerase" evidence="8">
    <location>
        <begin position="23"/>
        <end position="226"/>
    </location>
</feature>
<organism evidence="9 10">
    <name type="scientific">Sulfurifustis variabilis</name>
    <dbReference type="NCBI Taxonomy" id="1675686"/>
    <lineage>
        <taxon>Bacteria</taxon>
        <taxon>Pseudomonadati</taxon>
        <taxon>Pseudomonadota</taxon>
        <taxon>Gammaproteobacteria</taxon>
        <taxon>Acidiferrobacterales</taxon>
        <taxon>Acidiferrobacteraceae</taxon>
        <taxon>Sulfurifustis</taxon>
    </lineage>
</organism>
<dbReference type="Pfam" id="PF01182">
    <property type="entry name" value="Glucosamine_iso"/>
    <property type="match status" value="1"/>
</dbReference>
<evidence type="ECO:0000313" key="10">
    <source>
        <dbReference type="Proteomes" id="UP000218899"/>
    </source>
</evidence>
<dbReference type="GO" id="GO:0017057">
    <property type="term" value="F:6-phosphogluconolactonase activity"/>
    <property type="evidence" value="ECO:0007669"/>
    <property type="project" value="UniProtKB-UniRule"/>
</dbReference>
<dbReference type="CDD" id="cd01400">
    <property type="entry name" value="6PGL"/>
    <property type="match status" value="1"/>
</dbReference>
<dbReference type="SUPFAM" id="SSF100950">
    <property type="entry name" value="NagB/RpiA/CoA transferase-like"/>
    <property type="match status" value="1"/>
</dbReference>
<evidence type="ECO:0000256" key="7">
    <source>
        <dbReference type="RuleBase" id="RU365095"/>
    </source>
</evidence>
<comment type="similarity">
    <text evidence="4 7">Belongs to the glucosamine/galactosamine-6-phosphate isomerase family. 6-phosphogluconolactonase subfamily.</text>
</comment>
<gene>
    <name evidence="7" type="primary">pgl</name>
    <name evidence="9" type="ORF">SVA_2930</name>
</gene>
<dbReference type="OrthoDB" id="9810967at2"/>
<dbReference type="PANTHER" id="PTHR11054">
    <property type="entry name" value="6-PHOSPHOGLUCONOLACTONASE"/>
    <property type="match status" value="1"/>
</dbReference>
<evidence type="ECO:0000256" key="2">
    <source>
        <dbReference type="ARBA" id="ARBA00002681"/>
    </source>
</evidence>
<name>A0A1B4V7I4_9GAMM</name>
<comment type="pathway">
    <text evidence="3 7">Carbohydrate degradation; pentose phosphate pathway; D-ribulose 5-phosphate from D-glucose 6-phosphate (oxidative stage): step 2/3.</text>
</comment>
<dbReference type="KEGG" id="sva:SVA_2930"/>
<dbReference type="GO" id="GO:0005975">
    <property type="term" value="P:carbohydrate metabolic process"/>
    <property type="evidence" value="ECO:0007669"/>
    <property type="project" value="UniProtKB-UniRule"/>
</dbReference>
<accession>A0A1B4V7I4</accession>
<dbReference type="NCBIfam" id="TIGR01198">
    <property type="entry name" value="pgl"/>
    <property type="match status" value="1"/>
</dbReference>
<reference evidence="9 10" key="1">
    <citation type="submission" date="2015-08" db="EMBL/GenBank/DDBJ databases">
        <title>Complete genome sequence of Sulfurifustis variabilis.</title>
        <authorList>
            <person name="Miura A."/>
            <person name="Kojima H."/>
            <person name="Fukui M."/>
        </authorList>
    </citation>
    <scope>NUCLEOTIDE SEQUENCE [LARGE SCALE GENOMIC DNA]</scope>
    <source>
        <strain evidence="10">skN76</strain>
    </source>
</reference>
<evidence type="ECO:0000256" key="4">
    <source>
        <dbReference type="ARBA" id="ARBA00010662"/>
    </source>
</evidence>
<dbReference type="EMBL" id="AP014936">
    <property type="protein sequence ID" value="BAU49478.1"/>
    <property type="molecule type" value="Genomic_DNA"/>
</dbReference>
<dbReference type="InterPro" id="IPR039104">
    <property type="entry name" value="6PGL"/>
</dbReference>
<dbReference type="RefSeq" id="WP_096461878.1">
    <property type="nucleotide sequence ID" value="NZ_AP014936.1"/>
</dbReference>
<dbReference type="InterPro" id="IPR037171">
    <property type="entry name" value="NagB/RpiA_transferase-like"/>
</dbReference>
<evidence type="ECO:0000256" key="3">
    <source>
        <dbReference type="ARBA" id="ARBA00004961"/>
    </source>
</evidence>
<proteinExistence type="inferred from homology"/>
<dbReference type="EC" id="3.1.1.31" evidence="5 7"/>
<dbReference type="AlphaFoldDB" id="A0A1B4V7I4"/>
<evidence type="ECO:0000259" key="8">
    <source>
        <dbReference type="Pfam" id="PF01182"/>
    </source>
</evidence>
<dbReference type="PANTHER" id="PTHR11054:SF0">
    <property type="entry name" value="6-PHOSPHOGLUCONOLACTONASE"/>
    <property type="match status" value="1"/>
</dbReference>
<evidence type="ECO:0000256" key="5">
    <source>
        <dbReference type="ARBA" id="ARBA00013198"/>
    </source>
</evidence>
<evidence type="ECO:0000313" key="9">
    <source>
        <dbReference type="EMBL" id="BAU49478.1"/>
    </source>
</evidence>
<keyword evidence="10" id="KW-1185">Reference proteome</keyword>
<evidence type="ECO:0000256" key="1">
    <source>
        <dbReference type="ARBA" id="ARBA00000832"/>
    </source>
</evidence>
<dbReference type="GO" id="GO:0006098">
    <property type="term" value="P:pentose-phosphate shunt"/>
    <property type="evidence" value="ECO:0007669"/>
    <property type="project" value="UniProtKB-UniPathway"/>
</dbReference>
<sequence length="241" mass="25758">MPGATTPERPRQQRRWHLYPSVRDLEAHAVAAVTRAASQAIAARGRFSIVLAGGDTPRRLYRALAGVDADWTRWHVYFGDERCLPPGDADRNDTMARKAWLDRVTVPPAQCHAVPAELGPEEGAARYARLLAGVEEFDLVLLGLGEDGHTASLFPGSYLGDATEAPAALAVRDAPKPPPERVSLSARRLSASRQVLFIVSGAAKARAVKSWAGGGAVPAAAIAPPDGVDILIDPDAWPWKP</sequence>
<protein>
    <recommendedName>
        <fullName evidence="6 7">6-phosphogluconolactonase</fullName>
        <shortName evidence="7">6PGL</shortName>
        <ecNumber evidence="5 7">3.1.1.31</ecNumber>
    </recommendedName>
</protein>
<dbReference type="InterPro" id="IPR005900">
    <property type="entry name" value="6-phosphogluconolactonase_DevB"/>
</dbReference>
<comment type="function">
    <text evidence="2 7">Hydrolysis of 6-phosphogluconolactone to 6-phosphogluconate.</text>
</comment>